<dbReference type="SUPFAM" id="SSF55856">
    <property type="entry name" value="Cytochrome b5-like heme/steroid binding domain"/>
    <property type="match status" value="1"/>
</dbReference>
<dbReference type="AlphaFoldDB" id="A0A9W6EXY3"/>
<keyword evidence="3" id="KW-0812">Transmembrane</keyword>
<dbReference type="InterPro" id="IPR001199">
    <property type="entry name" value="Cyt_B5-like_heme/steroid-bd"/>
</dbReference>
<dbReference type="InterPro" id="IPR036400">
    <property type="entry name" value="Cyt_B5-like_heme/steroid_sf"/>
</dbReference>
<evidence type="ECO:0000256" key="1">
    <source>
        <dbReference type="ARBA" id="ARBA00022665"/>
    </source>
</evidence>
<keyword evidence="1" id="KW-0446">Lipid-binding</keyword>
<gene>
    <name evidence="5" type="primary">PLEST004347</name>
    <name evidence="5" type="ORF">PLESTB_000192800</name>
</gene>
<sequence>MSRTFTADELLAYDGSDAEKPVYIAVKGSVYDVSASREFYGKGGPYEAFAGRECSRALAIMKVDAAECNDNLADCTEKQLKTLEDWITKFNAKYAIVGKLASAAGEPQADAAALFLRQSPFTPGLIATLVIIVGLTVFGAYLLFLDMQGPPPSNAHSEL</sequence>
<dbReference type="Pfam" id="PF00173">
    <property type="entry name" value="Cyt-b5"/>
    <property type="match status" value="1"/>
</dbReference>
<name>A0A9W6EXY3_9CHLO</name>
<dbReference type="PANTHER" id="PTHR10281">
    <property type="entry name" value="MEMBRANE-ASSOCIATED PROGESTERONE RECEPTOR COMPONENT-RELATED"/>
    <property type="match status" value="1"/>
</dbReference>
<dbReference type="FunFam" id="3.10.120.10:FF:000003">
    <property type="entry name" value="membrane-associated progesterone receptor component 1"/>
    <property type="match status" value="1"/>
</dbReference>
<organism evidence="5 6">
    <name type="scientific">Pleodorina starrii</name>
    <dbReference type="NCBI Taxonomy" id="330485"/>
    <lineage>
        <taxon>Eukaryota</taxon>
        <taxon>Viridiplantae</taxon>
        <taxon>Chlorophyta</taxon>
        <taxon>core chlorophytes</taxon>
        <taxon>Chlorophyceae</taxon>
        <taxon>CS clade</taxon>
        <taxon>Chlamydomonadales</taxon>
        <taxon>Volvocaceae</taxon>
        <taxon>Pleodorina</taxon>
    </lineage>
</organism>
<reference evidence="5 6" key="1">
    <citation type="journal article" date="2023" name="Commun. Biol.">
        <title>Reorganization of the ancestral sex-determining regions during the evolution of trioecy in Pleodorina starrii.</title>
        <authorList>
            <person name="Takahashi K."/>
            <person name="Suzuki S."/>
            <person name="Kawai-Toyooka H."/>
            <person name="Yamamoto K."/>
            <person name="Hamaji T."/>
            <person name="Ootsuki R."/>
            <person name="Yamaguchi H."/>
            <person name="Kawachi M."/>
            <person name="Higashiyama T."/>
            <person name="Nozaki H."/>
        </authorList>
    </citation>
    <scope>NUCLEOTIDE SEQUENCE [LARGE SCALE GENOMIC DNA]</scope>
    <source>
        <strain evidence="5 6">NIES-4479</strain>
    </source>
</reference>
<accession>A0A9W6EXY3</accession>
<dbReference type="GO" id="GO:0005496">
    <property type="term" value="F:steroid binding"/>
    <property type="evidence" value="ECO:0007669"/>
    <property type="project" value="UniProtKB-KW"/>
</dbReference>
<protein>
    <recommendedName>
        <fullName evidence="4">Cytochrome b5 heme-binding domain-containing protein</fullName>
    </recommendedName>
</protein>
<dbReference type="Proteomes" id="UP001165080">
    <property type="component" value="Unassembled WGS sequence"/>
</dbReference>
<dbReference type="SMART" id="SM01117">
    <property type="entry name" value="Cyt-b5"/>
    <property type="match status" value="1"/>
</dbReference>
<dbReference type="InterPro" id="IPR050577">
    <property type="entry name" value="MAPR/NEUFC/NENF-like"/>
</dbReference>
<keyword evidence="3" id="KW-0472">Membrane</keyword>
<feature type="transmembrane region" description="Helical" evidence="3">
    <location>
        <begin position="124"/>
        <end position="144"/>
    </location>
</feature>
<evidence type="ECO:0000259" key="4">
    <source>
        <dbReference type="SMART" id="SM01117"/>
    </source>
</evidence>
<evidence type="ECO:0000313" key="5">
    <source>
        <dbReference type="EMBL" id="GLC49197.1"/>
    </source>
</evidence>
<dbReference type="GO" id="GO:0016020">
    <property type="term" value="C:membrane"/>
    <property type="evidence" value="ECO:0007669"/>
    <property type="project" value="TreeGrafter"/>
</dbReference>
<evidence type="ECO:0000256" key="2">
    <source>
        <dbReference type="ARBA" id="ARBA00038357"/>
    </source>
</evidence>
<dbReference type="Gene3D" id="3.10.120.10">
    <property type="entry name" value="Cytochrome b5-like heme/steroid binding domain"/>
    <property type="match status" value="1"/>
</dbReference>
<evidence type="ECO:0000256" key="3">
    <source>
        <dbReference type="SAM" id="Phobius"/>
    </source>
</evidence>
<keyword evidence="3" id="KW-1133">Transmembrane helix</keyword>
<feature type="domain" description="Cytochrome b5 heme-binding" evidence="4">
    <location>
        <begin position="5"/>
        <end position="101"/>
    </location>
</feature>
<dbReference type="GO" id="GO:0005783">
    <property type="term" value="C:endoplasmic reticulum"/>
    <property type="evidence" value="ECO:0007669"/>
    <property type="project" value="TreeGrafter"/>
</dbReference>
<keyword evidence="6" id="KW-1185">Reference proteome</keyword>
<proteinExistence type="inferred from homology"/>
<keyword evidence="1" id="KW-0754">Steroid-binding</keyword>
<comment type="similarity">
    <text evidence="2">Belongs to the cytochrome b5 family. MAPR subfamily.</text>
</comment>
<comment type="caution">
    <text evidence="5">The sequence shown here is derived from an EMBL/GenBank/DDBJ whole genome shotgun (WGS) entry which is preliminary data.</text>
</comment>
<evidence type="ECO:0000313" key="6">
    <source>
        <dbReference type="Proteomes" id="UP001165080"/>
    </source>
</evidence>
<dbReference type="EMBL" id="BRXU01000002">
    <property type="protein sequence ID" value="GLC49197.1"/>
    <property type="molecule type" value="Genomic_DNA"/>
</dbReference>
<dbReference type="PANTHER" id="PTHR10281:SF104">
    <property type="entry name" value="CYTOCHROME B5 HEME-BINDING DOMAIN-CONTAINING PROTEIN"/>
    <property type="match status" value="1"/>
</dbReference>